<accession>A0ABC9VAS8</accession>
<reference evidence="1 2" key="1">
    <citation type="journal article" date="2014" name="Appl. Microbiol. Biotechnol.">
        <title>Transformable facultative thermophile Geobacillus stearothermophilus NUB3621 as a host strain for metabolic engineering.</title>
        <authorList>
            <person name="Blanchard K."/>
            <person name="Robic S."/>
            <person name="Matsumura I."/>
        </authorList>
    </citation>
    <scope>NUCLEOTIDE SEQUENCE [LARGE SCALE GENOMIC DNA]</scope>
    <source>
        <strain evidence="1 2">NUB3621</strain>
    </source>
</reference>
<evidence type="ECO:0000313" key="2">
    <source>
        <dbReference type="Proteomes" id="UP000023566"/>
    </source>
</evidence>
<keyword evidence="2" id="KW-1185">Reference proteome</keyword>
<dbReference type="AlphaFoldDB" id="A0ABC9VAS8"/>
<keyword evidence="1" id="KW-0808">Transferase</keyword>
<protein>
    <submittedName>
        <fullName evidence="1">Glycosyl transferase group 1 protein</fullName>
    </submittedName>
</protein>
<gene>
    <name evidence="1" type="ORF">H839_17153</name>
</gene>
<evidence type="ECO:0000313" key="1">
    <source>
        <dbReference type="EMBL" id="EZP75249.1"/>
    </source>
</evidence>
<sequence length="114" mass="13280">MSSLPIFIGLAGIIAKKKYKSKLILDVRDLWPESLKGVNVFNNKLIISIFKLLERKLYEQPNHIIINSLGFLNIYPSKIIFPQRKFRLFPTAREKVKLLIKKAKKQVSKRSNDK</sequence>
<dbReference type="Proteomes" id="UP000023566">
    <property type="component" value="Chromosome"/>
</dbReference>
<organism evidence="1 2">
    <name type="scientific">Parageobacillus genomosp. 1</name>
    <dbReference type="NCBI Taxonomy" id="1295642"/>
    <lineage>
        <taxon>Bacteria</taxon>
        <taxon>Bacillati</taxon>
        <taxon>Bacillota</taxon>
        <taxon>Bacilli</taxon>
        <taxon>Bacillales</taxon>
        <taxon>Anoxybacillaceae</taxon>
        <taxon>Parageobacillus</taxon>
    </lineage>
</organism>
<proteinExistence type="predicted"/>
<comment type="caution">
    <text evidence="1">The sequence shown here is derived from an EMBL/GenBank/DDBJ whole genome shotgun (WGS) entry which is preliminary data.</text>
</comment>
<name>A0ABC9VAS8_9BACL</name>
<dbReference type="GO" id="GO:0016740">
    <property type="term" value="F:transferase activity"/>
    <property type="evidence" value="ECO:0007669"/>
    <property type="project" value="UniProtKB-KW"/>
</dbReference>
<dbReference type="EMBL" id="AOTZ01000009">
    <property type="protein sequence ID" value="EZP75249.1"/>
    <property type="molecule type" value="Genomic_DNA"/>
</dbReference>